<evidence type="ECO:0000313" key="1">
    <source>
        <dbReference type="EnsemblPlants" id="AVESA.00010b.r2.2DG0401250.1.CDS"/>
    </source>
</evidence>
<evidence type="ECO:0000313" key="2">
    <source>
        <dbReference type="Proteomes" id="UP001732700"/>
    </source>
</evidence>
<name>A0ACD5V8V5_AVESA</name>
<sequence length="120" mass="13790">MNPVIDVDALEKVNTEQHAQKKVVSVPKKKPTNELKKPNKSDVMVEVVDRYVKMKEKQAEEEKAKSNVFTISKCISAVQNMKELSHEERVKASKVFKIAENRETFLIWTAQDEESAIMWG</sequence>
<proteinExistence type="predicted"/>
<keyword evidence="2" id="KW-1185">Reference proteome</keyword>
<reference evidence="1" key="2">
    <citation type="submission" date="2025-09" db="UniProtKB">
        <authorList>
            <consortium name="EnsemblPlants"/>
        </authorList>
    </citation>
    <scope>IDENTIFICATION</scope>
</reference>
<dbReference type="Proteomes" id="UP001732700">
    <property type="component" value="Chromosome 2D"/>
</dbReference>
<organism evidence="1 2">
    <name type="scientific">Avena sativa</name>
    <name type="common">Oat</name>
    <dbReference type="NCBI Taxonomy" id="4498"/>
    <lineage>
        <taxon>Eukaryota</taxon>
        <taxon>Viridiplantae</taxon>
        <taxon>Streptophyta</taxon>
        <taxon>Embryophyta</taxon>
        <taxon>Tracheophyta</taxon>
        <taxon>Spermatophyta</taxon>
        <taxon>Magnoliopsida</taxon>
        <taxon>Liliopsida</taxon>
        <taxon>Poales</taxon>
        <taxon>Poaceae</taxon>
        <taxon>BOP clade</taxon>
        <taxon>Pooideae</taxon>
        <taxon>Poodae</taxon>
        <taxon>Poeae</taxon>
        <taxon>Poeae Chloroplast Group 1 (Aveneae type)</taxon>
        <taxon>Aveninae</taxon>
        <taxon>Avena</taxon>
    </lineage>
</organism>
<dbReference type="EnsemblPlants" id="AVESA.00010b.r2.2DG0401250.1">
    <property type="protein sequence ID" value="AVESA.00010b.r2.2DG0401250.1.CDS"/>
    <property type="gene ID" value="AVESA.00010b.r2.2DG0401250"/>
</dbReference>
<accession>A0ACD5V8V5</accession>
<protein>
    <submittedName>
        <fullName evidence="1">Uncharacterized protein</fullName>
    </submittedName>
</protein>
<reference evidence="1" key="1">
    <citation type="submission" date="2021-05" db="EMBL/GenBank/DDBJ databases">
        <authorList>
            <person name="Scholz U."/>
            <person name="Mascher M."/>
            <person name="Fiebig A."/>
        </authorList>
    </citation>
    <scope>NUCLEOTIDE SEQUENCE [LARGE SCALE GENOMIC DNA]</scope>
</reference>